<dbReference type="SUPFAM" id="SSF55785">
    <property type="entry name" value="PYP-like sensor domain (PAS domain)"/>
    <property type="match status" value="1"/>
</dbReference>
<sequence length="398" mass="44140">MTQVEKLQLEVQTLRDRLARLSEASRRINDSLDFESVLQEVLDSARILTSARYGVFTLHNDLGERPTFLTSGLTPDVTRKLWDWHEGMEIYRYLRGIPQPLRLRDFLGHMSTLGLPEYQPSMPINTPFPFLAAPIHSQGEIVGHFFLSDKENGTGYFTSDDEEPLVMFASQAALAIANAKRFQNEQMARARLETLIDTSPFGVVVLGAQSGVLVSYCREAARIVKALQPPDTSFETLLGLVTIRRADGREIPFQEFPVAQALKASETVRAEEIEISGPKGNAVRILVNATPIHLEQNEEPDSLVVTVQDLAALEEIDQLKSEFSAMMSHELRVPLSSIKGSATTVLTAPTSFGSTEMLQFFRIIDRQADHMSGLINDLLDVAHIDAGTLSISPEPVPL</sequence>
<evidence type="ECO:0000259" key="6">
    <source>
        <dbReference type="SMART" id="SM00065"/>
    </source>
</evidence>
<name>A0A6B1FW53_9CHLR</name>
<accession>A0A6B1FW53</accession>
<dbReference type="CDD" id="cd00082">
    <property type="entry name" value="HisKA"/>
    <property type="match status" value="1"/>
</dbReference>
<feature type="domain" description="Signal transduction histidine kinase dimerisation/phosphoacceptor" evidence="7">
    <location>
        <begin position="319"/>
        <end position="387"/>
    </location>
</feature>
<dbReference type="SUPFAM" id="SSF55781">
    <property type="entry name" value="GAF domain-like"/>
    <property type="match status" value="1"/>
</dbReference>
<reference evidence="8" key="1">
    <citation type="submission" date="2019-09" db="EMBL/GenBank/DDBJ databases">
        <title>Characterisation of the sponge microbiome using genome-centric metagenomics.</title>
        <authorList>
            <person name="Engelberts J.P."/>
            <person name="Robbins S.J."/>
            <person name="De Goeij J.M."/>
            <person name="Aranda M."/>
            <person name="Bell S.C."/>
            <person name="Webster N.S."/>
        </authorList>
    </citation>
    <scope>NUCLEOTIDE SEQUENCE</scope>
    <source>
        <strain evidence="8">SB0675_bin_29</strain>
    </source>
</reference>
<dbReference type="InterPro" id="IPR029016">
    <property type="entry name" value="GAF-like_dom_sf"/>
</dbReference>
<dbReference type="GO" id="GO:0000155">
    <property type="term" value="F:phosphorelay sensor kinase activity"/>
    <property type="evidence" value="ECO:0007669"/>
    <property type="project" value="InterPro"/>
</dbReference>
<dbReference type="InterPro" id="IPR050736">
    <property type="entry name" value="Sensor_HK_Regulatory"/>
</dbReference>
<dbReference type="InterPro" id="IPR036097">
    <property type="entry name" value="HisK_dim/P_sf"/>
</dbReference>
<evidence type="ECO:0000256" key="2">
    <source>
        <dbReference type="ARBA" id="ARBA00012438"/>
    </source>
</evidence>
<keyword evidence="5" id="KW-0902">Two-component regulatory system</keyword>
<comment type="caution">
    <text evidence="8">The sequence shown here is derived from an EMBL/GenBank/DDBJ whole genome shotgun (WGS) entry which is preliminary data.</text>
</comment>
<organism evidence="8">
    <name type="scientific">Caldilineaceae bacterium SB0675_bin_29</name>
    <dbReference type="NCBI Taxonomy" id="2605266"/>
    <lineage>
        <taxon>Bacteria</taxon>
        <taxon>Bacillati</taxon>
        <taxon>Chloroflexota</taxon>
        <taxon>Caldilineae</taxon>
        <taxon>Caldilineales</taxon>
        <taxon>Caldilineaceae</taxon>
    </lineage>
</organism>
<dbReference type="EMBL" id="VYDA01000130">
    <property type="protein sequence ID" value="MYH60859.1"/>
    <property type="molecule type" value="Genomic_DNA"/>
</dbReference>
<evidence type="ECO:0000313" key="8">
    <source>
        <dbReference type="EMBL" id="MYH60859.1"/>
    </source>
</evidence>
<keyword evidence="3" id="KW-0808">Transferase</keyword>
<dbReference type="SMART" id="SM00388">
    <property type="entry name" value="HisKA"/>
    <property type="match status" value="1"/>
</dbReference>
<dbReference type="Gene3D" id="1.10.287.130">
    <property type="match status" value="1"/>
</dbReference>
<dbReference type="InterPro" id="IPR035965">
    <property type="entry name" value="PAS-like_dom_sf"/>
</dbReference>
<dbReference type="SMART" id="SM00065">
    <property type="entry name" value="GAF"/>
    <property type="match status" value="1"/>
</dbReference>
<evidence type="ECO:0000256" key="4">
    <source>
        <dbReference type="ARBA" id="ARBA00022777"/>
    </source>
</evidence>
<dbReference type="Gene3D" id="3.30.450.40">
    <property type="match status" value="1"/>
</dbReference>
<evidence type="ECO:0000256" key="1">
    <source>
        <dbReference type="ARBA" id="ARBA00000085"/>
    </source>
</evidence>
<dbReference type="SUPFAM" id="SSF47384">
    <property type="entry name" value="Homodimeric domain of signal transducing histidine kinase"/>
    <property type="match status" value="1"/>
</dbReference>
<evidence type="ECO:0000256" key="5">
    <source>
        <dbReference type="ARBA" id="ARBA00023012"/>
    </source>
</evidence>
<keyword evidence="4" id="KW-0418">Kinase</keyword>
<dbReference type="EC" id="2.7.13.3" evidence="2"/>
<dbReference type="InterPro" id="IPR003018">
    <property type="entry name" value="GAF"/>
</dbReference>
<evidence type="ECO:0000256" key="3">
    <source>
        <dbReference type="ARBA" id="ARBA00022679"/>
    </source>
</evidence>
<dbReference type="Pfam" id="PF01590">
    <property type="entry name" value="GAF"/>
    <property type="match status" value="1"/>
</dbReference>
<dbReference type="AlphaFoldDB" id="A0A6B1FW53"/>
<feature type="non-terminal residue" evidence="8">
    <location>
        <position position="398"/>
    </location>
</feature>
<proteinExistence type="predicted"/>
<protein>
    <recommendedName>
        <fullName evidence="2">histidine kinase</fullName>
        <ecNumber evidence="2">2.7.13.3</ecNumber>
    </recommendedName>
</protein>
<dbReference type="PANTHER" id="PTHR43711:SF1">
    <property type="entry name" value="HISTIDINE KINASE 1"/>
    <property type="match status" value="1"/>
</dbReference>
<dbReference type="PANTHER" id="PTHR43711">
    <property type="entry name" value="TWO-COMPONENT HISTIDINE KINASE"/>
    <property type="match status" value="1"/>
</dbReference>
<feature type="domain" description="GAF" evidence="6">
    <location>
        <begin position="33"/>
        <end position="186"/>
    </location>
</feature>
<evidence type="ECO:0000259" key="7">
    <source>
        <dbReference type="SMART" id="SM00388"/>
    </source>
</evidence>
<gene>
    <name evidence="8" type="ORF">F4148_03535</name>
</gene>
<dbReference type="InterPro" id="IPR003661">
    <property type="entry name" value="HisK_dim/P_dom"/>
</dbReference>
<dbReference type="Pfam" id="PF00512">
    <property type="entry name" value="HisKA"/>
    <property type="match status" value="1"/>
</dbReference>
<comment type="catalytic activity">
    <reaction evidence="1">
        <text>ATP + protein L-histidine = ADP + protein N-phospho-L-histidine.</text>
        <dbReference type="EC" id="2.7.13.3"/>
    </reaction>
</comment>